<comment type="caution">
    <text evidence="1">The sequence shown here is derived from an EMBL/GenBank/DDBJ whole genome shotgun (WGS) entry which is preliminary data.</text>
</comment>
<evidence type="ECO:0000313" key="1">
    <source>
        <dbReference type="EMBL" id="MDR6525253.1"/>
    </source>
</evidence>
<protein>
    <submittedName>
        <fullName evidence="1">Uncharacterized protein</fullName>
    </submittedName>
</protein>
<sequence>MILTSFLVLSGCKTNAQKLKISSIYSEPKQVTKEIPETGKTHTYTTRKEVTERLDPLIFMLSKNAGTLTFRIQGNISSSGHSIHQVRKIRFERGAQSGNTVTLKYYVEIKKVPGKESADVLGYNYTKDETYKIPNDIKIIRIELYEERINDTSATKPKLIAQQSFNFFPKI</sequence>
<dbReference type="RefSeq" id="WP_309944578.1">
    <property type="nucleotide sequence ID" value="NZ_JAVDQY010000001.1"/>
</dbReference>
<gene>
    <name evidence="1" type="ORF">J2787_000623</name>
</gene>
<evidence type="ECO:0000313" key="2">
    <source>
        <dbReference type="Proteomes" id="UP001184861"/>
    </source>
</evidence>
<accession>A0AAE3Y4H0</accession>
<organism evidence="1 2">
    <name type="scientific">Chryseobacterium rhizosphaerae</name>
    <dbReference type="NCBI Taxonomy" id="395937"/>
    <lineage>
        <taxon>Bacteria</taxon>
        <taxon>Pseudomonadati</taxon>
        <taxon>Bacteroidota</taxon>
        <taxon>Flavobacteriia</taxon>
        <taxon>Flavobacteriales</taxon>
        <taxon>Weeksellaceae</taxon>
        <taxon>Chryseobacterium group</taxon>
        <taxon>Chryseobacterium</taxon>
    </lineage>
</organism>
<proteinExistence type="predicted"/>
<dbReference type="Proteomes" id="UP001184861">
    <property type="component" value="Unassembled WGS sequence"/>
</dbReference>
<dbReference type="EMBL" id="JAVDQY010000001">
    <property type="protein sequence ID" value="MDR6525253.1"/>
    <property type="molecule type" value="Genomic_DNA"/>
</dbReference>
<name>A0AAE3Y4H0_9FLAO</name>
<dbReference type="AlphaFoldDB" id="A0AAE3Y4H0"/>
<reference evidence="1" key="1">
    <citation type="submission" date="2023-07" db="EMBL/GenBank/DDBJ databases">
        <title>Sorghum-associated microbial communities from plants grown in Nebraska, USA.</title>
        <authorList>
            <person name="Schachtman D."/>
        </authorList>
    </citation>
    <scope>NUCLEOTIDE SEQUENCE</scope>
    <source>
        <strain evidence="1">DS2360</strain>
    </source>
</reference>